<dbReference type="EMBL" id="CAMXCT030001425">
    <property type="protein sequence ID" value="CAL4777285.1"/>
    <property type="molecule type" value="Genomic_DNA"/>
</dbReference>
<keyword evidence="5" id="KW-1185">Reference proteome</keyword>
<dbReference type="EMBL" id="CAMXCT020001425">
    <property type="protein sequence ID" value="CAL1143348.1"/>
    <property type="molecule type" value="Genomic_DNA"/>
</dbReference>
<feature type="domain" description="Ig-like" evidence="2">
    <location>
        <begin position="222"/>
        <end position="317"/>
    </location>
</feature>
<evidence type="ECO:0000256" key="1">
    <source>
        <dbReference type="SAM" id="SignalP"/>
    </source>
</evidence>
<feature type="signal peptide" evidence="1">
    <location>
        <begin position="1"/>
        <end position="27"/>
    </location>
</feature>
<evidence type="ECO:0000313" key="3">
    <source>
        <dbReference type="EMBL" id="CAI3989973.1"/>
    </source>
</evidence>
<dbReference type="OrthoDB" id="408087at2759"/>
<accession>A0A9P1FVF8</accession>
<dbReference type="InterPro" id="IPR006212">
    <property type="entry name" value="Furin_repeat"/>
</dbReference>
<evidence type="ECO:0000313" key="5">
    <source>
        <dbReference type="Proteomes" id="UP001152797"/>
    </source>
</evidence>
<comment type="caution">
    <text evidence="3">The sequence shown here is derived from an EMBL/GenBank/DDBJ whole genome shotgun (WGS) entry which is preliminary data.</text>
</comment>
<proteinExistence type="predicted"/>
<gene>
    <name evidence="3" type="ORF">C1SCF055_LOCUS16998</name>
</gene>
<dbReference type="CDD" id="cd00064">
    <property type="entry name" value="FU"/>
    <property type="match status" value="1"/>
</dbReference>
<organism evidence="3">
    <name type="scientific">Cladocopium goreaui</name>
    <dbReference type="NCBI Taxonomy" id="2562237"/>
    <lineage>
        <taxon>Eukaryota</taxon>
        <taxon>Sar</taxon>
        <taxon>Alveolata</taxon>
        <taxon>Dinophyceae</taxon>
        <taxon>Suessiales</taxon>
        <taxon>Symbiodiniaceae</taxon>
        <taxon>Cladocopium</taxon>
    </lineage>
</organism>
<keyword evidence="1" id="KW-0732">Signal</keyword>
<dbReference type="Proteomes" id="UP001152797">
    <property type="component" value="Unassembled WGS sequence"/>
</dbReference>
<reference evidence="3" key="1">
    <citation type="submission" date="2022-10" db="EMBL/GenBank/DDBJ databases">
        <authorList>
            <person name="Chen Y."/>
            <person name="Dougan E. K."/>
            <person name="Chan C."/>
            <person name="Rhodes N."/>
            <person name="Thang M."/>
        </authorList>
    </citation>
    <scope>NUCLEOTIDE SEQUENCE</scope>
</reference>
<protein>
    <recommendedName>
        <fullName evidence="2">Ig-like domain-containing protein</fullName>
    </recommendedName>
</protein>
<evidence type="ECO:0000313" key="4">
    <source>
        <dbReference type="EMBL" id="CAL4777285.1"/>
    </source>
</evidence>
<name>A0A9P1FVF8_9DINO</name>
<dbReference type="EMBL" id="CAMXCT010001425">
    <property type="protein sequence ID" value="CAI3989973.1"/>
    <property type="molecule type" value="Genomic_DNA"/>
</dbReference>
<dbReference type="PROSITE" id="PS50835">
    <property type="entry name" value="IG_LIKE"/>
    <property type="match status" value="1"/>
</dbReference>
<dbReference type="InterPro" id="IPR007110">
    <property type="entry name" value="Ig-like_dom"/>
</dbReference>
<reference evidence="4 5" key="2">
    <citation type="submission" date="2024-05" db="EMBL/GenBank/DDBJ databases">
        <authorList>
            <person name="Chen Y."/>
            <person name="Shah S."/>
            <person name="Dougan E. K."/>
            <person name="Thang M."/>
            <person name="Chan C."/>
        </authorList>
    </citation>
    <scope>NUCLEOTIDE SEQUENCE [LARGE SCALE GENOMIC DNA]</scope>
</reference>
<feature type="chain" id="PRO_5043272439" description="Ig-like domain-containing protein" evidence="1">
    <location>
        <begin position="28"/>
        <end position="1968"/>
    </location>
</feature>
<sequence length="1968" mass="211686">MGDSFIFGPWALFATLALANLVQRVAGVDGTACKEHAKAGSLLQAKRSMAMIDGEDFVPEVAGIEDNFDQVPGFSPRITALLAQLQNDTSGDLNPACKRMTRAAAKPKVGTRIGSRDSLLKMRSQKVQSNASASAATCPTGQYKVMDFGASGATSTCCPASSRSCAGCASFSGTSCQKCQDGFVIRDGACMACSSSSGWLSLTGRSCFQLAQSECNDEKVRGQSSNEACCQCGGGAVTPTPFSYPNVRWALDSDISILPEPRTADRYTIDVACELAAHNLTMDSTTGTISYISGRAKPTEAFSFECEVTAHQTAAVSTTAIVVVAADQLTYKSGTLLFHNGDVEQPVLTGSGWSKFALGCAPEISWLSINSESGHLTYASDTSSQGGLSVADDKFFGQDGAVCTVTAWKQGKQHKTSFASIRPRPWPNLEYSLGHVKVSLGEEVLPLTVKIPSDQGLMKPWTYRMACSVSGALPSTKFTFDPVLSMGFLDGYEILEIGEDGQVIVAPESALSAVFDALDVSGSTRKVITCSCRIFGIFPDPMIAPVETTMVIDVQDVYCWSPQILKKSVAVVDAGASTEAECRARCRADASCANYRFADQCYRYDAQSDAAPSHFEGVDGGQGRCCRGATSSDNSAAYYTLTSVSSLDECESNCRNEPRCVGIEYTGGTHCEVWTRPGGIMASIPASACSCYRYGPTVTVTAKVTNCTNEGTCLKVTNSKGWLSGTYCPLGRDSSKNRMVYMREHVTAQDVLYMHHSSTWKEGCPYNKFILRSTSAQDFVDTATGVFELRGTVEGCVDTPDLAVRGCSTKALAWMEEEETEEEGLPSLVLDDPSTAAAADFWLHPCDCAPPAWGTGLPVNPDSFEHVPVDSNNNFIPAPFTIVTGQLVCPSRQLLPGGVGVHFQSEEEMLEPADCEARCRNQDDCHFFWHGSQHGAATCRLFSGCENLVREFSLEGSLQAMPRSSSCTVADAERCWATSLRRSFLTKAFSAYSGGSAASGPVFTLPANPGDPPAHGMVAWFKSENAGSVWPSSVGNIEGYSIKNTVHRVVAAGYGADRPVTYIKGNHLSSFRFGQAGEVLKPTFTICSVTRYAGGQRKRILQADQANWLHGHWGGSSGVAFYQAWVTPSGKNNDTYDWVVLCGSNGASTKLYELQGSPGEAVSIAIGSGLEQPSDSTLYVNEGYQENELSDFAVMEVITWDRALSDDEMKASVNYLKWKLRVGSALEVSEHLATEIQKNFDSFAHPQLDDIASQTFDVPLANGYRADLSGWSHTRPRARGFLKSGAGTATAVVKGLTPAAKYIYQVYMVHEVSTWEGEAKISVNHGHNAHVEQSDLNWPVLQGVAEATSAGEITFEFERGTTDVHIDLSSIAIAKVGLAFVPKPADPPAHGMVAWFKSENAGSVWPSSVGNIEGYSIKNTVHRVVAAGYGADRPVLKPTFTICSVTRYAGGQRKRILQADQANWLHGHWGGSSGVAFYQAWVTPSGKNLATYDWVVLCGSNGASTKLYELQGSPGEAVSIAIGSGLEQPSDSTLYVNEGYQDNELSDFAVMEVITWDRALSDDEMKASVNYLKWKLRVGSALEVSEHLATEIQKNFDSFAHPQLDDIASQTFDVPLANGYRADLSGWSHTRPRARGFLKSGAGTATAVVKGLTPAAKYIYQVYMVHEVSTWEGEAKISVNHGHNAHVEQSDLNWPVLQGVAEATSAGEITFEFERGTTDVHIDLSSIAIAQVAGSLSALQELAGVQLGSAASSNSGLVGSGFLHLHLYQQCDSVLLLGGMGVQQCGRPGHRKIDSHDWQHKRPLPSAFESGAVLTASCWTERYRLLKGSSMVTSERLQCVNGDWRNSLGETSLKGLACESCVQVGATGYAGFDQRNEQELYFFNRMALSVYTELGMIKELSTVAQHRYCLGKAEGHSMTVIASTGCPAVVVPLVTAKSSPETRQFKLIPDDFAFSDADECFSARLGIK</sequence>
<evidence type="ECO:0000259" key="2">
    <source>
        <dbReference type="PROSITE" id="PS50835"/>
    </source>
</evidence>